<feature type="transmembrane region" description="Helical" evidence="10">
    <location>
        <begin position="80"/>
        <end position="102"/>
    </location>
</feature>
<evidence type="ECO:0000256" key="7">
    <source>
        <dbReference type="ARBA" id="ARBA00022989"/>
    </source>
</evidence>
<evidence type="ECO:0008006" key="13">
    <source>
        <dbReference type="Google" id="ProtNLM"/>
    </source>
</evidence>
<evidence type="ECO:0000256" key="2">
    <source>
        <dbReference type="ARBA" id="ARBA00005484"/>
    </source>
</evidence>
<dbReference type="InterPro" id="IPR004813">
    <property type="entry name" value="OPT"/>
</dbReference>
<evidence type="ECO:0000256" key="1">
    <source>
        <dbReference type="ARBA" id="ARBA00004141"/>
    </source>
</evidence>
<feature type="transmembrane region" description="Helical" evidence="10">
    <location>
        <begin position="53"/>
        <end position="73"/>
    </location>
</feature>
<name>A0AA38ZKL3_VITRO</name>
<evidence type="ECO:0000256" key="10">
    <source>
        <dbReference type="SAM" id="Phobius"/>
    </source>
</evidence>
<keyword evidence="5" id="KW-0571">Peptide transport</keyword>
<dbReference type="GO" id="GO:0015031">
    <property type="term" value="P:protein transport"/>
    <property type="evidence" value="ECO:0007669"/>
    <property type="project" value="UniProtKB-KW"/>
</dbReference>
<dbReference type="PANTHER" id="PTHR22601">
    <property type="entry name" value="ISP4 LIKE PROTEIN"/>
    <property type="match status" value="1"/>
</dbReference>
<dbReference type="Pfam" id="PF03169">
    <property type="entry name" value="OPT"/>
    <property type="match status" value="1"/>
</dbReference>
<keyword evidence="7 10" id="KW-1133">Transmembrane helix</keyword>
<feature type="transmembrane region" description="Helical" evidence="10">
    <location>
        <begin position="428"/>
        <end position="447"/>
    </location>
</feature>
<evidence type="ECO:0000256" key="3">
    <source>
        <dbReference type="ARBA" id="ARBA00022448"/>
    </source>
</evidence>
<dbReference type="EMBL" id="JARBHA010000010">
    <property type="protein sequence ID" value="KAJ9689984.1"/>
    <property type="molecule type" value="Genomic_DNA"/>
</dbReference>
<evidence type="ECO:0000256" key="9">
    <source>
        <dbReference type="SAM" id="MobiDB-lite"/>
    </source>
</evidence>
<dbReference type="NCBIfam" id="TIGR00727">
    <property type="entry name" value="ISP4_OPT"/>
    <property type="match status" value="1"/>
</dbReference>
<feature type="region of interest" description="Disordered" evidence="9">
    <location>
        <begin position="1"/>
        <end position="32"/>
    </location>
</feature>
<accession>A0AA38ZKL3</accession>
<evidence type="ECO:0000256" key="6">
    <source>
        <dbReference type="ARBA" id="ARBA00022927"/>
    </source>
</evidence>
<comment type="similarity">
    <text evidence="2">Belongs to the oligopeptide OPT transporter (TC 2.A.67.1) family.</text>
</comment>
<feature type="transmembrane region" description="Helical" evidence="10">
    <location>
        <begin position="161"/>
        <end position="181"/>
    </location>
</feature>
<feature type="transmembrane region" description="Helical" evidence="10">
    <location>
        <begin position="454"/>
        <end position="476"/>
    </location>
</feature>
<gene>
    <name evidence="11" type="ORF">PVL29_012582</name>
</gene>
<dbReference type="GO" id="GO:0035673">
    <property type="term" value="F:oligopeptide transmembrane transporter activity"/>
    <property type="evidence" value="ECO:0007669"/>
    <property type="project" value="InterPro"/>
</dbReference>
<dbReference type="AlphaFoldDB" id="A0AA38ZKL3"/>
<comment type="subcellular location">
    <subcellularLocation>
        <location evidence="1">Membrane</location>
        <topology evidence="1">Multi-pass membrane protein</topology>
    </subcellularLocation>
</comment>
<feature type="transmembrane region" description="Helical" evidence="10">
    <location>
        <begin position="372"/>
        <end position="394"/>
    </location>
</feature>
<comment type="caution">
    <text evidence="11">The sequence shown here is derived from an EMBL/GenBank/DDBJ whole genome shotgun (WGS) entry which is preliminary data.</text>
</comment>
<keyword evidence="6" id="KW-0653">Protein transport</keyword>
<dbReference type="NCBIfam" id="TIGR00728">
    <property type="entry name" value="OPT_sfam"/>
    <property type="match status" value="1"/>
</dbReference>
<feature type="transmembrane region" description="Helical" evidence="10">
    <location>
        <begin position="488"/>
        <end position="508"/>
    </location>
</feature>
<organism evidence="11 12">
    <name type="scientific">Vitis rotundifolia</name>
    <name type="common">Muscadine grape</name>
    <dbReference type="NCBI Taxonomy" id="103349"/>
    <lineage>
        <taxon>Eukaryota</taxon>
        <taxon>Viridiplantae</taxon>
        <taxon>Streptophyta</taxon>
        <taxon>Embryophyta</taxon>
        <taxon>Tracheophyta</taxon>
        <taxon>Spermatophyta</taxon>
        <taxon>Magnoliopsida</taxon>
        <taxon>eudicotyledons</taxon>
        <taxon>Gunneridae</taxon>
        <taxon>Pentapetalae</taxon>
        <taxon>rosids</taxon>
        <taxon>Vitales</taxon>
        <taxon>Vitaceae</taxon>
        <taxon>Viteae</taxon>
        <taxon>Vitis</taxon>
    </lineage>
</organism>
<evidence type="ECO:0000256" key="5">
    <source>
        <dbReference type="ARBA" id="ARBA00022856"/>
    </source>
</evidence>
<protein>
    <recommendedName>
        <fullName evidence="13">Oligopeptide transporter</fullName>
    </recommendedName>
</protein>
<feature type="transmembrane region" description="Helical" evidence="10">
    <location>
        <begin position="296"/>
        <end position="319"/>
    </location>
</feature>
<dbReference type="GO" id="GO:0016020">
    <property type="term" value="C:membrane"/>
    <property type="evidence" value="ECO:0007669"/>
    <property type="project" value="UniProtKB-SubCell"/>
</dbReference>
<dbReference type="Proteomes" id="UP001168098">
    <property type="component" value="Unassembled WGS sequence"/>
</dbReference>
<keyword evidence="8 10" id="KW-0472">Membrane</keyword>
<evidence type="ECO:0000313" key="11">
    <source>
        <dbReference type="EMBL" id="KAJ9689984.1"/>
    </source>
</evidence>
<keyword evidence="3" id="KW-0813">Transport</keyword>
<feature type="transmembrane region" description="Helical" evidence="10">
    <location>
        <begin position="224"/>
        <end position="249"/>
    </location>
</feature>
<evidence type="ECO:0000256" key="4">
    <source>
        <dbReference type="ARBA" id="ARBA00022692"/>
    </source>
</evidence>
<proteinExistence type="inferred from homology"/>
<reference evidence="11 12" key="1">
    <citation type="journal article" date="2023" name="BMC Biotechnol.">
        <title>Vitis rotundifolia cv Carlos genome sequencing.</title>
        <authorList>
            <person name="Huff M."/>
            <person name="Hulse-Kemp A."/>
            <person name="Scheffler B."/>
            <person name="Youngblood R."/>
            <person name="Simpson S."/>
            <person name="Babiker E."/>
            <person name="Staton M."/>
        </authorList>
    </citation>
    <scope>NUCLEOTIDE SEQUENCE [LARGE SCALE GENOMIC DNA]</scope>
    <source>
        <tissue evidence="11">Leaf</tissue>
    </source>
</reference>
<keyword evidence="4 10" id="KW-0812">Transmembrane</keyword>
<evidence type="ECO:0000313" key="12">
    <source>
        <dbReference type="Proteomes" id="UP001168098"/>
    </source>
</evidence>
<evidence type="ECO:0000256" key="8">
    <source>
        <dbReference type="ARBA" id="ARBA00023136"/>
    </source>
</evidence>
<dbReference type="InterPro" id="IPR004648">
    <property type="entry name" value="Oligpept_transpt"/>
</dbReference>
<sequence>MASTKNEGGGRTDTPTTNGKEATQAPEGERTPVEEVALVVPETDDQTLPVMTFRAWFLGITSCSLLIFLNTFFTYRTQPLTISAILMQIAVLPIGKFMASILPRREFKVFGWGFSLNPGPFNMKEHVIITVFANCGVSYGGGDAYSIGAITVMKAYYKQSLSFLCSLLIVLTTQILGYGWAGMLRKYLVEPAEMWWPSNLAQVSLFRALHEKESKSKGLTRMQFFLLFLMASFFYYALPGYLFPILTFFSWVCWVWPHSITAQQIGSGYHGLGVGAFTLDWAGISAYHGSPLVTPWFSILNVGAGFIMFIYIIVPVCYWKFNTFDARKFPIFSNQLFTSTGHKYDTNKILTPQYDLNIAAYDSYGKLYLSPLFALSIGSGFARFTATLTHVALFHGRDILKQSKSAIHNAKMDVHARLMKNYKQVPEWWFLILLIGSIALSIIMCFVWKEDVQLPWWGMLFAFGLAWIVTLPIGVIQATTNQQPGYDIIAQFIIGYVLPGKPIANLLFKIYGRISTIHALSFLSDLKLGHYMKIPPRCMYTAQVSEAPRTNTLNRLELLY</sequence>
<keyword evidence="12" id="KW-1185">Reference proteome</keyword>